<keyword evidence="1" id="KW-0378">Hydrolase</keyword>
<dbReference type="AlphaFoldDB" id="W6TFA7"/>
<gene>
    <name evidence="3" type="ORF">P618_200138</name>
</gene>
<dbReference type="InterPro" id="IPR029001">
    <property type="entry name" value="ITPase-like_fam"/>
</dbReference>
<comment type="caution">
    <text evidence="3">The sequence shown here is derived from an EMBL/GenBank/DDBJ whole genome shotgun (WGS) entry which is preliminary data.</text>
</comment>
<dbReference type="GO" id="GO:0009117">
    <property type="term" value="P:nucleotide metabolic process"/>
    <property type="evidence" value="ECO:0007669"/>
    <property type="project" value="UniProtKB-KW"/>
</dbReference>
<keyword evidence="4" id="KW-1185">Reference proteome</keyword>
<organism evidence="3 4">
    <name type="scientific">Holospora obtusa F1</name>
    <dbReference type="NCBI Taxonomy" id="1399147"/>
    <lineage>
        <taxon>Bacteria</taxon>
        <taxon>Pseudomonadati</taxon>
        <taxon>Pseudomonadota</taxon>
        <taxon>Alphaproteobacteria</taxon>
        <taxon>Holosporales</taxon>
        <taxon>Holosporaceae</taxon>
        <taxon>Holospora</taxon>
    </lineage>
</organism>
<dbReference type="OrthoDB" id="9923277at2"/>
<proteinExistence type="predicted"/>
<dbReference type="Proteomes" id="UP000019112">
    <property type="component" value="Unassembled WGS sequence"/>
</dbReference>
<dbReference type="GO" id="GO:0047429">
    <property type="term" value="F:nucleoside triphosphate diphosphatase activity"/>
    <property type="evidence" value="ECO:0007669"/>
    <property type="project" value="InterPro"/>
</dbReference>
<dbReference type="Pfam" id="PF02545">
    <property type="entry name" value="Maf"/>
    <property type="match status" value="1"/>
</dbReference>
<dbReference type="RefSeq" id="WP_021827982.1">
    <property type="nucleotide sequence ID" value="NZ_AWTR02000016.1"/>
</dbReference>
<protein>
    <submittedName>
        <fullName evidence="3">Maf-like protein</fullName>
    </submittedName>
</protein>
<dbReference type="EMBL" id="AWTR02000016">
    <property type="protein sequence ID" value="ETZ07669.1"/>
    <property type="molecule type" value="Genomic_DNA"/>
</dbReference>
<evidence type="ECO:0000256" key="1">
    <source>
        <dbReference type="ARBA" id="ARBA00022801"/>
    </source>
</evidence>
<reference evidence="3 4" key="1">
    <citation type="journal article" date="2014" name="FEMS Microbiol. Lett.">
        <title>Draft genome sequences of three Holospora species (Holospora obtusa, Holospora undulata, and Holospora elegans), endonuclear symbiotic bacteria of the ciliate Paramecium caudatum.</title>
        <authorList>
            <person name="Dohra H."/>
            <person name="Tanaka K."/>
            <person name="Suzuki T."/>
            <person name="Fujishima M."/>
            <person name="Suzuki H."/>
        </authorList>
    </citation>
    <scope>NUCLEOTIDE SEQUENCE [LARGE SCALE GENOMIC DNA]</scope>
    <source>
        <strain evidence="3 4">F1</strain>
    </source>
</reference>
<sequence length="205" mass="23121">MIWNFATECQKKVGIIRELDLKNILGNVCILEKMTVPFTLSSTALREVTTYLQQRITFQLYEAQKQRPKESFWAVYTVIFKKRSFLEGGSLHSVCADTIRLWSGESHRVLTMMGKSQSGSLTKFRLSITKVKFSHIPNEKISFLADSLVQESLSGGYRSFGMLGHYIRHVAGPTGGCEGLPLLPLMNFLQKHSNTESAVAKEKIN</sequence>
<dbReference type="STRING" id="1399147.P618_200138"/>
<evidence type="ECO:0000313" key="4">
    <source>
        <dbReference type="Proteomes" id="UP000019112"/>
    </source>
</evidence>
<keyword evidence="2" id="KW-0546">Nucleotide metabolism</keyword>
<accession>W6TFA7</accession>
<name>W6TFA7_HOLOB</name>
<evidence type="ECO:0000313" key="3">
    <source>
        <dbReference type="EMBL" id="ETZ07669.1"/>
    </source>
</evidence>
<dbReference type="Gene3D" id="3.90.950.10">
    <property type="match status" value="1"/>
</dbReference>
<dbReference type="InterPro" id="IPR003697">
    <property type="entry name" value="Maf-like"/>
</dbReference>
<evidence type="ECO:0000256" key="2">
    <source>
        <dbReference type="ARBA" id="ARBA00023080"/>
    </source>
</evidence>
<dbReference type="SUPFAM" id="SSF52972">
    <property type="entry name" value="ITPase-like"/>
    <property type="match status" value="1"/>
</dbReference>